<accession>A0ABV9SG70</accession>
<name>A0ABV9SG70_9PSEU</name>
<feature type="compositionally biased region" description="Pro residues" evidence="1">
    <location>
        <begin position="8"/>
        <end position="23"/>
    </location>
</feature>
<proteinExistence type="predicted"/>
<feature type="region of interest" description="Disordered" evidence="1">
    <location>
        <begin position="1"/>
        <end position="23"/>
    </location>
</feature>
<dbReference type="Proteomes" id="UP001595859">
    <property type="component" value="Unassembled WGS sequence"/>
</dbReference>
<comment type="caution">
    <text evidence="3">The sequence shown here is derived from an EMBL/GenBank/DDBJ whole genome shotgun (WGS) entry which is preliminary data.</text>
</comment>
<dbReference type="EMBL" id="JBHSIS010000031">
    <property type="protein sequence ID" value="MFC4859413.1"/>
    <property type="molecule type" value="Genomic_DNA"/>
</dbReference>
<evidence type="ECO:0000313" key="3">
    <source>
        <dbReference type="EMBL" id="MFC4859413.1"/>
    </source>
</evidence>
<keyword evidence="2" id="KW-1133">Transmembrane helix</keyword>
<gene>
    <name evidence="3" type="ORF">ACFPCV_38460</name>
</gene>
<keyword evidence="2" id="KW-0472">Membrane</keyword>
<reference evidence="4" key="1">
    <citation type="journal article" date="2019" name="Int. J. Syst. Evol. Microbiol.">
        <title>The Global Catalogue of Microorganisms (GCM) 10K type strain sequencing project: providing services to taxonomists for standard genome sequencing and annotation.</title>
        <authorList>
            <consortium name="The Broad Institute Genomics Platform"/>
            <consortium name="The Broad Institute Genome Sequencing Center for Infectious Disease"/>
            <person name="Wu L."/>
            <person name="Ma J."/>
        </authorList>
    </citation>
    <scope>NUCLEOTIDE SEQUENCE [LARGE SCALE GENOMIC DNA]</scope>
    <source>
        <strain evidence="4">ZS-22-S1</strain>
    </source>
</reference>
<organism evidence="3 4">
    <name type="scientific">Actinophytocola glycyrrhizae</name>
    <dbReference type="NCBI Taxonomy" id="2044873"/>
    <lineage>
        <taxon>Bacteria</taxon>
        <taxon>Bacillati</taxon>
        <taxon>Actinomycetota</taxon>
        <taxon>Actinomycetes</taxon>
        <taxon>Pseudonocardiales</taxon>
        <taxon>Pseudonocardiaceae</taxon>
    </lineage>
</organism>
<dbReference type="RefSeq" id="WP_378062461.1">
    <property type="nucleotide sequence ID" value="NZ_JBHSIS010000031.1"/>
</dbReference>
<evidence type="ECO:0000256" key="2">
    <source>
        <dbReference type="SAM" id="Phobius"/>
    </source>
</evidence>
<evidence type="ECO:0000313" key="4">
    <source>
        <dbReference type="Proteomes" id="UP001595859"/>
    </source>
</evidence>
<keyword evidence="4" id="KW-1185">Reference proteome</keyword>
<keyword evidence="2" id="KW-0812">Transmembrane</keyword>
<protein>
    <submittedName>
        <fullName evidence="3">Uncharacterized protein</fullName>
    </submittedName>
</protein>
<evidence type="ECO:0000256" key="1">
    <source>
        <dbReference type="SAM" id="MobiDB-lite"/>
    </source>
</evidence>
<sequence length="405" mass="42334">MPGQLPWTPYPGQQPGPGMPMAPPPRRRGLVWTVVGLVVVLAAAGVAYLLVRESTGDGPGEGSARDGGGCTGDYCVGGHPYVNACGVFDPSGVVSLIGSAGSGRLHVQETYADPLPRVEDPARAAWTYGLTSSCHVSPEDRDGAVFHSVTLELKQTANEAPVPRAAGRPLPGVDGAVVEDLDGGARVHWRHRNISATLSVVWTNRKAAVPDTTMAGVVDTITRGFVNPPSEPRGLGDLSEGGEQVVIDACTVYTGADFQSATKYVVNPTNVRRTYSTTATSPLRTTCSRFTAPPNAGLPAPEGTTFLDGSMSPKVTVTKHPDPAAAKAELDRNRERIDGAVEIPGIGDGAVFGVGSASHFTLRFTAGFHLVTVDCGLSNGNADWTAEDMRGRLEPLATSIAERMS</sequence>
<feature type="transmembrane region" description="Helical" evidence="2">
    <location>
        <begin position="29"/>
        <end position="51"/>
    </location>
</feature>